<feature type="coiled-coil region" evidence="5">
    <location>
        <begin position="697"/>
        <end position="749"/>
    </location>
</feature>
<evidence type="ECO:0000256" key="4">
    <source>
        <dbReference type="ARBA" id="ARBA00023136"/>
    </source>
</evidence>
<feature type="compositionally biased region" description="Basic and acidic residues" evidence="6">
    <location>
        <begin position="360"/>
        <end position="384"/>
    </location>
</feature>
<evidence type="ECO:0000313" key="8">
    <source>
        <dbReference type="EMBL" id="KAJ2782068.1"/>
    </source>
</evidence>
<sequence>MDPGAGAHGTPRRVEPRDHYQRPGHHGSSAERDEPRKNPFFTNLTSVNIATAFARAHITSDTIRRRPAHLKGAPMSPSQIPTLSLGDARFEPAPAAAAARRDHHHLGAPDAEGRVPDGFLRERNWDLGQAAAPSWLRRIQDQRSQGRTNIMHESPPAGLLDSPSNALGRSALPAPQFAPLADGGTYAKRSAYAPADGGLYAKRSAYTPATREPGAAAAAAAAAAAIDRPANGSRLRGAAPAASTEYIGDGTAAPMPGLRAQRPRSRAAASATAAALYGGYQDDDDDAGYAAPATYAKDAAKYKDPAGYAEPAYANGTPYHSGGADENANGDDDNGRGRKTPRPQSRYSLRSHVSSPNRLSYDRDFNPYEEGHDNYLRGDADSAGRRSAAGPTPYTARIKGPGAFPGTAQRFSRRNPGPRDADDAVSPTEARLAGARTASGNAALADADLLANHRYLSHGAAHRGWGEYAQVEDAASVHSFSDSFASNSTNGGGGGGARARDNPTLMRRLLRNIAVGWSGSTGSFAERVSFVFFMAYFLVKETCVVLGTFLLRLVLRLVLRPLCSGVREVILLPNSLWRVLEPGSSHDTAGLIKGILTALLMIAAAIVVAQYGHPTLGGLAALPLSILGGGGGSSNGGWSARPRPRTPTEPLAGLAPLTDDEVERLGGHGSVVVDRLITVEQTLKQLYGLLDALQSHRDDDTQDLREALKKLQQERQALLDAKRGEQQRIDNLEREYSSMKRDLKASSASSAESAKLARELQSIKQHVDKLAKGGGGWRGKGAAAGPSLDEVRRLVGDAIKAQERELQAMLKPQWLATDGDAAYAHVARMIEDALTSYTNDRLGKTDFALLSAGARIIPGLTSPTFEPPARGLAQRLWRRMGMVSSHPPATILDPAVHVGECWPMRGAAGQVAVHLAQPVDVTEFAVEHVAKSIAIDWRSAPRQIEIWGYVLGESSADDGAGPATGSKEPDAAGGEPDAVGGGPGGADEPDKPDTASKPDAQPVVGHGIANPPFAESGTRHGLGRLALLAAHEYVPSDTAAVQIVRPAGGPLRVRTLIVKVNSNWGHPNHTCIYRFRVHGRLAAAP</sequence>
<dbReference type="InterPro" id="IPR045119">
    <property type="entry name" value="SUN1-5"/>
</dbReference>
<gene>
    <name evidence="8" type="ORF">H4R18_002488</name>
</gene>
<dbReference type="PROSITE" id="PS51469">
    <property type="entry name" value="SUN"/>
    <property type="match status" value="1"/>
</dbReference>
<keyword evidence="3" id="KW-1133">Transmembrane helix</keyword>
<accession>A0A9W8LIN2</accession>
<feature type="compositionally biased region" description="Basic and acidic residues" evidence="6">
    <location>
        <begin position="105"/>
        <end position="115"/>
    </location>
</feature>
<dbReference type="GO" id="GO:0043495">
    <property type="term" value="F:protein-membrane adaptor activity"/>
    <property type="evidence" value="ECO:0007669"/>
    <property type="project" value="TreeGrafter"/>
</dbReference>
<dbReference type="PANTHER" id="PTHR12911:SF8">
    <property type="entry name" value="KLAROID PROTEIN-RELATED"/>
    <property type="match status" value="1"/>
</dbReference>
<evidence type="ECO:0000256" key="1">
    <source>
        <dbReference type="ARBA" id="ARBA00004370"/>
    </source>
</evidence>
<evidence type="ECO:0000256" key="2">
    <source>
        <dbReference type="ARBA" id="ARBA00022692"/>
    </source>
</evidence>
<comment type="subcellular location">
    <subcellularLocation>
        <location evidence="1">Membrane</location>
    </subcellularLocation>
</comment>
<dbReference type="InterPro" id="IPR012919">
    <property type="entry name" value="SUN_dom"/>
</dbReference>
<evidence type="ECO:0000259" key="7">
    <source>
        <dbReference type="PROSITE" id="PS51469"/>
    </source>
</evidence>
<evidence type="ECO:0000256" key="3">
    <source>
        <dbReference type="ARBA" id="ARBA00022989"/>
    </source>
</evidence>
<keyword evidence="9" id="KW-1185">Reference proteome</keyword>
<name>A0A9W8LIN2_9FUNG</name>
<feature type="compositionally biased region" description="Basic and acidic residues" evidence="6">
    <location>
        <begin position="12"/>
        <end position="21"/>
    </location>
</feature>
<dbReference type="PANTHER" id="PTHR12911">
    <property type="entry name" value="SAD1/UNC-84-LIKE PROTEIN-RELATED"/>
    <property type="match status" value="1"/>
</dbReference>
<keyword evidence="2" id="KW-0812">Transmembrane</keyword>
<keyword evidence="5" id="KW-0175">Coiled coil</keyword>
<feature type="compositionally biased region" description="Polar residues" evidence="6">
    <location>
        <begin position="342"/>
        <end position="358"/>
    </location>
</feature>
<feature type="domain" description="SUN" evidence="7">
    <location>
        <begin position="853"/>
        <end position="1082"/>
    </location>
</feature>
<feature type="compositionally biased region" description="Basic and acidic residues" evidence="6">
    <location>
        <begin position="28"/>
        <end position="37"/>
    </location>
</feature>
<keyword evidence="4" id="KW-0472">Membrane</keyword>
<reference evidence="8" key="1">
    <citation type="submission" date="2022-07" db="EMBL/GenBank/DDBJ databases">
        <title>Phylogenomic reconstructions and comparative analyses of Kickxellomycotina fungi.</title>
        <authorList>
            <person name="Reynolds N.K."/>
            <person name="Stajich J.E."/>
            <person name="Barry K."/>
            <person name="Grigoriev I.V."/>
            <person name="Crous P."/>
            <person name="Smith M.E."/>
        </authorList>
    </citation>
    <scope>NUCLEOTIDE SEQUENCE</scope>
    <source>
        <strain evidence="8">NBRC 105414</strain>
    </source>
</reference>
<dbReference type="AlphaFoldDB" id="A0A9W8LIN2"/>
<feature type="region of interest" description="Disordered" evidence="6">
    <location>
        <begin position="313"/>
        <end position="437"/>
    </location>
</feature>
<evidence type="ECO:0000256" key="5">
    <source>
        <dbReference type="SAM" id="Coils"/>
    </source>
</evidence>
<feature type="region of interest" description="Disordered" evidence="6">
    <location>
        <begin position="232"/>
        <end position="264"/>
    </location>
</feature>
<dbReference type="Pfam" id="PF07738">
    <property type="entry name" value="Sad1_UNC"/>
    <property type="match status" value="2"/>
</dbReference>
<dbReference type="Proteomes" id="UP001140217">
    <property type="component" value="Unassembled WGS sequence"/>
</dbReference>
<evidence type="ECO:0000313" key="9">
    <source>
        <dbReference type="Proteomes" id="UP001140217"/>
    </source>
</evidence>
<organism evidence="8 9">
    <name type="scientific">Coemansia javaensis</name>
    <dbReference type="NCBI Taxonomy" id="2761396"/>
    <lineage>
        <taxon>Eukaryota</taxon>
        <taxon>Fungi</taxon>
        <taxon>Fungi incertae sedis</taxon>
        <taxon>Zoopagomycota</taxon>
        <taxon>Kickxellomycotina</taxon>
        <taxon>Kickxellomycetes</taxon>
        <taxon>Kickxellales</taxon>
        <taxon>Kickxellaceae</taxon>
        <taxon>Coemansia</taxon>
    </lineage>
</organism>
<comment type="caution">
    <text evidence="8">The sequence shown here is derived from an EMBL/GenBank/DDBJ whole genome shotgun (WGS) entry which is preliminary data.</text>
</comment>
<protein>
    <recommendedName>
        <fullName evidence="7">SUN domain-containing protein</fullName>
    </recommendedName>
</protein>
<dbReference type="Gene3D" id="2.60.120.260">
    <property type="entry name" value="Galactose-binding domain-like"/>
    <property type="match status" value="1"/>
</dbReference>
<feature type="region of interest" description="Disordered" evidence="6">
    <location>
        <begin position="93"/>
        <end position="115"/>
    </location>
</feature>
<proteinExistence type="predicted"/>
<dbReference type="OrthoDB" id="342281at2759"/>
<feature type="region of interest" description="Disordered" evidence="6">
    <location>
        <begin position="1"/>
        <end position="39"/>
    </location>
</feature>
<evidence type="ECO:0000256" key="6">
    <source>
        <dbReference type="SAM" id="MobiDB-lite"/>
    </source>
</evidence>
<dbReference type="EMBL" id="JANBUL010000083">
    <property type="protein sequence ID" value="KAJ2782068.1"/>
    <property type="molecule type" value="Genomic_DNA"/>
</dbReference>
<dbReference type="GO" id="GO:0016020">
    <property type="term" value="C:membrane"/>
    <property type="evidence" value="ECO:0007669"/>
    <property type="project" value="UniProtKB-SubCell"/>
</dbReference>
<dbReference type="GO" id="GO:0005635">
    <property type="term" value="C:nuclear envelope"/>
    <property type="evidence" value="ECO:0007669"/>
    <property type="project" value="TreeGrafter"/>
</dbReference>
<feature type="region of interest" description="Disordered" evidence="6">
    <location>
        <begin position="957"/>
        <end position="1014"/>
    </location>
</feature>